<dbReference type="SMR" id="A0A067DDP9"/>
<evidence type="ECO:0000256" key="1">
    <source>
        <dbReference type="ARBA" id="ARBA00022614"/>
    </source>
</evidence>
<dbReference type="Proteomes" id="UP000027120">
    <property type="component" value="Unassembled WGS sequence"/>
</dbReference>
<dbReference type="PANTHER" id="PTHR45752:SF195">
    <property type="entry name" value="LEUCINE-RICH REPEAT (LRR) FAMILY PROTEIN-RELATED"/>
    <property type="match status" value="1"/>
</dbReference>
<evidence type="ECO:0000313" key="5">
    <source>
        <dbReference type="Proteomes" id="UP000027120"/>
    </source>
</evidence>
<dbReference type="PANTHER" id="PTHR45752">
    <property type="entry name" value="LEUCINE-RICH REPEAT-CONTAINING"/>
    <property type="match status" value="1"/>
</dbReference>
<keyword evidence="2" id="KW-0677">Repeat</keyword>
<dbReference type="EMBL" id="KK785708">
    <property type="protein sequence ID" value="KDO41124.1"/>
    <property type="molecule type" value="Genomic_DNA"/>
</dbReference>
<dbReference type="InterPro" id="IPR001611">
    <property type="entry name" value="Leu-rich_rpt"/>
</dbReference>
<reference evidence="4 5" key="1">
    <citation type="submission" date="2014-04" db="EMBL/GenBank/DDBJ databases">
        <authorList>
            <consortium name="International Citrus Genome Consortium"/>
            <person name="Gmitter F."/>
            <person name="Chen C."/>
            <person name="Farmerie W."/>
            <person name="Harkins T."/>
            <person name="Desany B."/>
            <person name="Mohiuddin M."/>
            <person name="Kodira C."/>
            <person name="Borodovsky M."/>
            <person name="Lomsadze A."/>
            <person name="Burns P."/>
            <person name="Jenkins J."/>
            <person name="Prochnik S."/>
            <person name="Shu S."/>
            <person name="Chapman J."/>
            <person name="Pitluck S."/>
            <person name="Schmutz J."/>
            <person name="Rokhsar D."/>
        </authorList>
    </citation>
    <scope>NUCLEOTIDE SEQUENCE</scope>
</reference>
<dbReference type="Pfam" id="PF23598">
    <property type="entry name" value="LRR_14"/>
    <property type="match status" value="1"/>
</dbReference>
<organism evidence="4 5">
    <name type="scientific">Citrus sinensis</name>
    <name type="common">Sweet orange</name>
    <name type="synonym">Citrus aurantium var. sinensis</name>
    <dbReference type="NCBI Taxonomy" id="2711"/>
    <lineage>
        <taxon>Eukaryota</taxon>
        <taxon>Viridiplantae</taxon>
        <taxon>Streptophyta</taxon>
        <taxon>Embryophyta</taxon>
        <taxon>Tracheophyta</taxon>
        <taxon>Spermatophyta</taxon>
        <taxon>Magnoliopsida</taxon>
        <taxon>eudicotyledons</taxon>
        <taxon>Gunneridae</taxon>
        <taxon>Pentapetalae</taxon>
        <taxon>rosids</taxon>
        <taxon>malvids</taxon>
        <taxon>Sapindales</taxon>
        <taxon>Rutaceae</taxon>
        <taxon>Aurantioideae</taxon>
        <taxon>Citrus</taxon>
    </lineage>
</organism>
<dbReference type="InterPro" id="IPR003591">
    <property type="entry name" value="Leu-rich_rpt_typical-subtyp"/>
</dbReference>
<feature type="non-terminal residue" evidence="4">
    <location>
        <position position="1"/>
    </location>
</feature>
<name>A0A067DDP9_CITSI</name>
<keyword evidence="5" id="KW-1185">Reference proteome</keyword>
<accession>A0A067DDP9</accession>
<evidence type="ECO:0000313" key="4">
    <source>
        <dbReference type="EMBL" id="KDO41124.1"/>
    </source>
</evidence>
<gene>
    <name evidence="4" type="ORF">CISIN_1g041851mg</name>
</gene>
<feature type="domain" description="Disease resistance R13L4/SHOC-2-like LRR" evidence="3">
    <location>
        <begin position="64"/>
        <end position="144"/>
    </location>
</feature>
<dbReference type="AlphaFoldDB" id="A0A067DDP9"/>
<dbReference type="SUPFAM" id="SSF52047">
    <property type="entry name" value="RNI-like"/>
    <property type="match status" value="1"/>
</dbReference>
<sequence>IFHLQRLPDELGNLEALWSLHAIGTAIREVPSSFFRLNNIDLLSFQRSRGHKQMSLSLPITLSLDGLHTLTYLNLTDCGITRLPENIGQLSSLEELDLQENNFERIPESITQRSKLGRLSLRYCERLQSLSKLPCKLHELDAHHCTALESL</sequence>
<protein>
    <recommendedName>
        <fullName evidence="3">Disease resistance R13L4/SHOC-2-like LRR domain-containing protein</fullName>
    </recommendedName>
</protein>
<evidence type="ECO:0000259" key="3">
    <source>
        <dbReference type="Pfam" id="PF23598"/>
    </source>
</evidence>
<dbReference type="PaxDb" id="2711-XP_006492491.1"/>
<keyword evidence="1" id="KW-0433">Leucine-rich repeat</keyword>
<dbReference type="PROSITE" id="PS51450">
    <property type="entry name" value="LRR"/>
    <property type="match status" value="1"/>
</dbReference>
<dbReference type="SMART" id="SM00369">
    <property type="entry name" value="LRR_TYP"/>
    <property type="match status" value="3"/>
</dbReference>
<dbReference type="InterPro" id="IPR032675">
    <property type="entry name" value="LRR_dom_sf"/>
</dbReference>
<dbReference type="InterPro" id="IPR050715">
    <property type="entry name" value="LRR-SigEffector_domain"/>
</dbReference>
<evidence type="ECO:0000256" key="2">
    <source>
        <dbReference type="ARBA" id="ARBA00022737"/>
    </source>
</evidence>
<dbReference type="Gene3D" id="3.80.10.10">
    <property type="entry name" value="Ribonuclease Inhibitor"/>
    <property type="match status" value="1"/>
</dbReference>
<dbReference type="InterPro" id="IPR055414">
    <property type="entry name" value="LRR_R13L4/SHOC2-like"/>
</dbReference>
<proteinExistence type="predicted"/>